<keyword evidence="2" id="KW-0413">Isomerase</keyword>
<organism evidence="3 4">
    <name type="scientific">Dothistroma septosporum (strain NZE10 / CBS 128990)</name>
    <name type="common">Red band needle blight fungus</name>
    <name type="synonym">Mycosphaerella pini</name>
    <dbReference type="NCBI Taxonomy" id="675120"/>
    <lineage>
        <taxon>Eukaryota</taxon>
        <taxon>Fungi</taxon>
        <taxon>Dikarya</taxon>
        <taxon>Ascomycota</taxon>
        <taxon>Pezizomycotina</taxon>
        <taxon>Dothideomycetes</taxon>
        <taxon>Dothideomycetidae</taxon>
        <taxon>Mycosphaerellales</taxon>
        <taxon>Mycosphaerellaceae</taxon>
        <taxon>Dothistroma</taxon>
    </lineage>
</organism>
<dbReference type="PANTHER" id="PTHR43709">
    <property type="entry name" value="ACONITATE ISOMERASE-RELATED"/>
    <property type="match status" value="1"/>
</dbReference>
<accession>N1PY99</accession>
<comment type="similarity">
    <text evidence="1">Belongs to the PrpF family.</text>
</comment>
<evidence type="ECO:0000256" key="1">
    <source>
        <dbReference type="ARBA" id="ARBA00007673"/>
    </source>
</evidence>
<dbReference type="InterPro" id="IPR007400">
    <property type="entry name" value="PrpF-like"/>
</dbReference>
<dbReference type="Pfam" id="PF04303">
    <property type="entry name" value="PrpF"/>
    <property type="match status" value="1"/>
</dbReference>
<dbReference type="EMBL" id="KB446535">
    <property type="protein sequence ID" value="EME48501.1"/>
    <property type="molecule type" value="Genomic_DNA"/>
</dbReference>
<keyword evidence="4" id="KW-1185">Reference proteome</keyword>
<dbReference type="AlphaFoldDB" id="N1PY99"/>
<dbReference type="HOGENOM" id="CLU_026443_2_1_1"/>
<evidence type="ECO:0000313" key="4">
    <source>
        <dbReference type="Proteomes" id="UP000016933"/>
    </source>
</evidence>
<evidence type="ECO:0000256" key="2">
    <source>
        <dbReference type="ARBA" id="ARBA00023235"/>
    </source>
</evidence>
<dbReference type="GO" id="GO:0016853">
    <property type="term" value="F:isomerase activity"/>
    <property type="evidence" value="ECO:0007669"/>
    <property type="project" value="UniProtKB-KW"/>
</dbReference>
<gene>
    <name evidence="3" type="ORF">DOTSEDRAFT_57834</name>
</gene>
<dbReference type="PANTHER" id="PTHR43709:SF2">
    <property type="entry name" value="DUF453 DOMAIN PROTEIN (AFU_ORTHOLOGUE AFUA_6G00360)"/>
    <property type="match status" value="1"/>
</dbReference>
<dbReference type="OrthoDB" id="10267539at2759"/>
<name>N1PY99_DOTSN</name>
<dbReference type="Gene3D" id="3.10.310.10">
    <property type="entry name" value="Diaminopimelate Epimerase, Chain A, domain 1"/>
    <property type="match status" value="2"/>
</dbReference>
<dbReference type="Proteomes" id="UP000016933">
    <property type="component" value="Unassembled WGS sequence"/>
</dbReference>
<protein>
    <recommendedName>
        <fullName evidence="5">3-methylitaconate isomerase</fullName>
    </recommendedName>
</protein>
<evidence type="ECO:0000313" key="3">
    <source>
        <dbReference type="EMBL" id="EME48501.1"/>
    </source>
</evidence>
<reference evidence="3 4" key="2">
    <citation type="journal article" date="2012" name="PLoS Pathog.">
        <title>Diverse lifestyles and strategies of plant pathogenesis encoded in the genomes of eighteen Dothideomycetes fungi.</title>
        <authorList>
            <person name="Ohm R.A."/>
            <person name="Feau N."/>
            <person name="Henrissat B."/>
            <person name="Schoch C.L."/>
            <person name="Horwitz B.A."/>
            <person name="Barry K.W."/>
            <person name="Condon B.J."/>
            <person name="Copeland A.C."/>
            <person name="Dhillon B."/>
            <person name="Glaser F."/>
            <person name="Hesse C.N."/>
            <person name="Kosti I."/>
            <person name="LaButti K."/>
            <person name="Lindquist E.A."/>
            <person name="Lucas S."/>
            <person name="Salamov A.A."/>
            <person name="Bradshaw R.E."/>
            <person name="Ciuffetti L."/>
            <person name="Hamelin R.C."/>
            <person name="Kema G.H.J."/>
            <person name="Lawrence C."/>
            <person name="Scott J.A."/>
            <person name="Spatafora J.W."/>
            <person name="Turgeon B.G."/>
            <person name="de Wit P.J.G.M."/>
            <person name="Zhong S."/>
            <person name="Goodwin S.B."/>
            <person name="Grigoriev I.V."/>
        </authorList>
    </citation>
    <scope>NUCLEOTIDE SEQUENCE [LARGE SCALE GENOMIC DNA]</scope>
    <source>
        <strain evidence="4">NZE10 / CBS 128990</strain>
    </source>
</reference>
<dbReference type="eggNOG" id="ENOG502QSUX">
    <property type="taxonomic scope" value="Eukaryota"/>
</dbReference>
<dbReference type="SUPFAM" id="SSF54506">
    <property type="entry name" value="Diaminopimelate epimerase-like"/>
    <property type="match status" value="2"/>
</dbReference>
<proteinExistence type="inferred from homology"/>
<reference evidence="4" key="1">
    <citation type="journal article" date="2012" name="PLoS Genet.">
        <title>The genomes of the fungal plant pathogens Cladosporium fulvum and Dothistroma septosporum reveal adaptation to different hosts and lifestyles but also signatures of common ancestry.</title>
        <authorList>
            <person name="de Wit P.J.G.M."/>
            <person name="van der Burgt A."/>
            <person name="Oekmen B."/>
            <person name="Stergiopoulos I."/>
            <person name="Abd-Elsalam K.A."/>
            <person name="Aerts A.L."/>
            <person name="Bahkali A.H."/>
            <person name="Beenen H.G."/>
            <person name="Chettri P."/>
            <person name="Cox M.P."/>
            <person name="Datema E."/>
            <person name="de Vries R.P."/>
            <person name="Dhillon B."/>
            <person name="Ganley A.R."/>
            <person name="Griffiths S.A."/>
            <person name="Guo Y."/>
            <person name="Hamelin R.C."/>
            <person name="Henrissat B."/>
            <person name="Kabir M.S."/>
            <person name="Jashni M.K."/>
            <person name="Kema G."/>
            <person name="Klaubauf S."/>
            <person name="Lapidus A."/>
            <person name="Levasseur A."/>
            <person name="Lindquist E."/>
            <person name="Mehrabi R."/>
            <person name="Ohm R.A."/>
            <person name="Owen T.J."/>
            <person name="Salamov A."/>
            <person name="Schwelm A."/>
            <person name="Schijlen E."/>
            <person name="Sun H."/>
            <person name="van den Burg H.A."/>
            <person name="van Ham R.C.H.J."/>
            <person name="Zhang S."/>
            <person name="Goodwin S.B."/>
            <person name="Grigoriev I.V."/>
            <person name="Collemare J."/>
            <person name="Bradshaw R.E."/>
        </authorList>
    </citation>
    <scope>NUCLEOTIDE SEQUENCE [LARGE SCALE GENOMIC DNA]</scope>
    <source>
        <strain evidence="4">NZE10 / CBS 128990</strain>
    </source>
</reference>
<dbReference type="STRING" id="675120.N1PY99"/>
<dbReference type="OMA" id="MCHESMA"/>
<evidence type="ECO:0008006" key="5">
    <source>
        <dbReference type="Google" id="ProtNLM"/>
    </source>
</evidence>
<sequence>MQRSTVPAIYMRGGTSKALFFHDKDRDRFLMRVMGSPDPMQMDGMGGTYPVTSKVAVIRPSKRDDADVDFLFAQVSVKESFVDWDAGCGNISAGVGPFAINEGLVKEARIGNAAKGCTTQEVRIYQPLSTKKVLVAHVPIDQKTGKFVEKGEYKIAGCPGTGSPILMDYRFTIGGGVHKGLLPTGQMTNTMNIDDRPIEYTICDAAHIIAFAHAYDFGLGGNEHPKKINEDTNLLAKIRQFRGQAAHSVGMSRSPESADHDSPILPMVALLSKVPDGEEGHVQSRLFLDGACHSAMAGAGATCTAACSRLTGSVVAKVMRQEALDEKVFKVLHPSGVLPNSIEEDESDEIGLPRFKTLSFMRTARYLFKGDLFVPEDLEAKFEEGVENGHAG</sequence>